<keyword evidence="4" id="KW-0413">Isomerase</keyword>
<sequence>MEVKVFADREELFNKLSQEFVSYLRENKDKLIVLPTGRTPLPLYEKLCLLLADREYRNQNYYINLDEFGGIKPDDEASCQYYLRKNFYEPLAISDERILVLTGFVEDIPAVEKKIRNIPRGFCLLGLGVNGHVGMNEPGTVPREGIIKAELLQETRLLADFFFKGRDVPEYGITLGLKEIARFEKIVMVATGKSKKEAVKKLLAGEANQPANFLKNLENFSLWVDKEAF</sequence>
<evidence type="ECO:0000256" key="1">
    <source>
        <dbReference type="ARBA" id="ARBA00022801"/>
    </source>
</evidence>
<dbReference type="Pfam" id="PF01182">
    <property type="entry name" value="Glucosamine_iso"/>
    <property type="match status" value="1"/>
</dbReference>
<dbReference type="Gene3D" id="3.40.50.1360">
    <property type="match status" value="1"/>
</dbReference>
<evidence type="ECO:0000313" key="4">
    <source>
        <dbReference type="EMBL" id="NYE57783.1"/>
    </source>
</evidence>
<keyword evidence="2" id="KW-0119">Carbohydrate metabolism</keyword>
<name>A0ABX2R9D1_9THEO</name>
<dbReference type="InterPro" id="IPR004547">
    <property type="entry name" value="Glucosamine6P_isomerase"/>
</dbReference>
<keyword evidence="5" id="KW-1185">Reference proteome</keyword>
<keyword evidence="1" id="KW-0378">Hydrolase</keyword>
<accession>A0ABX2R9D1</accession>
<evidence type="ECO:0000259" key="3">
    <source>
        <dbReference type="Pfam" id="PF01182"/>
    </source>
</evidence>
<proteinExistence type="predicted"/>
<dbReference type="Proteomes" id="UP000604066">
    <property type="component" value="Unassembled WGS sequence"/>
</dbReference>
<feature type="domain" description="Glucosamine/galactosamine-6-phosphate isomerase" evidence="3">
    <location>
        <begin position="11"/>
        <end position="215"/>
    </location>
</feature>
<evidence type="ECO:0000256" key="2">
    <source>
        <dbReference type="ARBA" id="ARBA00023277"/>
    </source>
</evidence>
<gene>
    <name evidence="4" type="ORF">HDG70_001498</name>
</gene>
<dbReference type="GO" id="GO:0016853">
    <property type="term" value="F:isomerase activity"/>
    <property type="evidence" value="ECO:0007669"/>
    <property type="project" value="UniProtKB-KW"/>
</dbReference>
<evidence type="ECO:0000313" key="5">
    <source>
        <dbReference type="Proteomes" id="UP000604066"/>
    </source>
</evidence>
<organism evidence="4 5">
    <name type="scientific">Carboxydothermus ferrireducens DSM 11255</name>
    <dbReference type="NCBI Taxonomy" id="1119529"/>
    <lineage>
        <taxon>Bacteria</taxon>
        <taxon>Bacillati</taxon>
        <taxon>Bacillota</taxon>
        <taxon>Clostridia</taxon>
        <taxon>Thermoanaerobacterales</taxon>
        <taxon>Thermoanaerobacteraceae</taxon>
        <taxon>Carboxydothermus</taxon>
    </lineage>
</organism>
<reference evidence="4 5" key="1">
    <citation type="submission" date="2020-07" db="EMBL/GenBank/DDBJ databases">
        <title>Genomic Encyclopedia of Type Strains, Phase III (KMG-III): the genomes of soil and plant-associated and newly described type strains.</title>
        <authorList>
            <person name="Whitman W."/>
        </authorList>
    </citation>
    <scope>NUCLEOTIDE SEQUENCE [LARGE SCALE GENOMIC DNA]</scope>
    <source>
        <strain evidence="4 5">DSM 11255</strain>
    </source>
</reference>
<dbReference type="RefSeq" id="WP_028051585.1">
    <property type="nucleotide sequence ID" value="NZ_ATYG01000003.1"/>
</dbReference>
<dbReference type="PANTHER" id="PTHR11280">
    <property type="entry name" value="GLUCOSAMINE-6-PHOSPHATE ISOMERASE"/>
    <property type="match status" value="1"/>
</dbReference>
<dbReference type="EMBL" id="JACCBS010000002">
    <property type="protein sequence ID" value="NYE57783.1"/>
    <property type="molecule type" value="Genomic_DNA"/>
</dbReference>
<dbReference type="PANTHER" id="PTHR11280:SF5">
    <property type="entry name" value="GLUCOSAMINE-6-PHOSPHATE ISOMERASE"/>
    <property type="match status" value="1"/>
</dbReference>
<dbReference type="SUPFAM" id="SSF100950">
    <property type="entry name" value="NagB/RpiA/CoA transferase-like"/>
    <property type="match status" value="1"/>
</dbReference>
<protein>
    <submittedName>
        <fullName evidence="4">6-phosphogluconolactonase/glucosamine-6-phosphate isomerase/deaminase</fullName>
    </submittedName>
</protein>
<comment type="caution">
    <text evidence="4">The sequence shown here is derived from an EMBL/GenBank/DDBJ whole genome shotgun (WGS) entry which is preliminary data.</text>
</comment>
<dbReference type="InterPro" id="IPR037171">
    <property type="entry name" value="NagB/RpiA_transferase-like"/>
</dbReference>
<dbReference type="InterPro" id="IPR006148">
    <property type="entry name" value="Glc/Gal-6P_isomerase"/>
</dbReference>